<gene>
    <name evidence="1" type="ORF">MMF94_40920</name>
</gene>
<proteinExistence type="predicted"/>
<dbReference type="InterPro" id="IPR002629">
    <property type="entry name" value="Met_Synth_C/arc"/>
</dbReference>
<sequence>MQLSEDRILTTHTGSLPRSAELEDILIRKERGETVPDDEFGRVAHHGVDHVVGEQIDAGVDVINDGEQPRVGFQTYVALRMSGFGGASSRPAFADFVRYPDYGELWQKRGWVTSKVFDAPQAVAEVQYTGLGEAEQECDLFHRASDARHGQYRDRFMTAASPGIVTTTMLNGYYDSHENYVRAVARELRKEYEFIHGQGFLLQLDCPDLAMERVGLFQDDPLSRFLEVVELHIDAINEAVQNIPPEHLRLHVCWGNWDGPHDNDVALADILPLLYEARVGALSLELANPRHYHEYEAFKRHPLPDSMVLIPGVVDVKTNFVEHPQVVAERILRAVDAVGDRTRVIASTDCGFGTFAGWTLVAPTVAWAKLQALRAGADIASRELWGT</sequence>
<dbReference type="PANTHER" id="PTHR43844:SF2">
    <property type="entry name" value="SYNTHASE, VITAMIN-B12 INDEPENDENT, PUTATIVE (AFU_ORTHOLOGUE AFUA_3G12060)-RELATED"/>
    <property type="match status" value="1"/>
</dbReference>
<dbReference type="Proteomes" id="UP001299970">
    <property type="component" value="Unassembled WGS sequence"/>
</dbReference>
<name>A0ABS9TU42_9PSEU</name>
<evidence type="ECO:0000313" key="1">
    <source>
        <dbReference type="EMBL" id="MCH6172082.1"/>
    </source>
</evidence>
<dbReference type="RefSeq" id="WP_241042889.1">
    <property type="nucleotide sequence ID" value="NZ_BAAAJF010000028.1"/>
</dbReference>
<organism evidence="1 2">
    <name type="scientific">Pseudonocardia alaniniphila</name>
    <dbReference type="NCBI Taxonomy" id="75291"/>
    <lineage>
        <taxon>Bacteria</taxon>
        <taxon>Bacillati</taxon>
        <taxon>Actinomycetota</taxon>
        <taxon>Actinomycetes</taxon>
        <taxon>Pseudonocardiales</taxon>
        <taxon>Pseudonocardiaceae</taxon>
        <taxon>Pseudonocardia</taxon>
    </lineage>
</organism>
<evidence type="ECO:0000313" key="2">
    <source>
        <dbReference type="Proteomes" id="UP001299970"/>
    </source>
</evidence>
<accession>A0ABS9TU42</accession>
<dbReference type="InterPro" id="IPR038071">
    <property type="entry name" value="UROD/MetE-like_sf"/>
</dbReference>
<dbReference type="CDD" id="cd03311">
    <property type="entry name" value="CIMS_C_terminal_like"/>
    <property type="match status" value="1"/>
</dbReference>
<keyword evidence="2" id="KW-1185">Reference proteome</keyword>
<dbReference type="SUPFAM" id="SSF51726">
    <property type="entry name" value="UROD/MetE-like"/>
    <property type="match status" value="1"/>
</dbReference>
<comment type="caution">
    <text evidence="1">The sequence shown here is derived from an EMBL/GenBank/DDBJ whole genome shotgun (WGS) entry which is preliminary data.</text>
</comment>
<protein>
    <submittedName>
        <fullName evidence="1">Cobalamin-independent methionine synthase II family protein</fullName>
    </submittedName>
</protein>
<dbReference type="PANTHER" id="PTHR43844">
    <property type="entry name" value="METHIONINE SYNTHASE"/>
    <property type="match status" value="1"/>
</dbReference>
<reference evidence="1 2" key="1">
    <citation type="submission" date="2022-03" db="EMBL/GenBank/DDBJ databases">
        <title>Pseudonocardia alaer sp. nov., a novel actinomycete isolated from reed forest soil.</title>
        <authorList>
            <person name="Wang L."/>
        </authorList>
    </citation>
    <scope>NUCLEOTIDE SEQUENCE [LARGE SCALE GENOMIC DNA]</scope>
    <source>
        <strain evidence="1 2">Y-16303</strain>
    </source>
</reference>
<dbReference type="Gene3D" id="3.20.20.210">
    <property type="match status" value="1"/>
</dbReference>
<dbReference type="EMBL" id="JAKXMK010000056">
    <property type="protein sequence ID" value="MCH6172082.1"/>
    <property type="molecule type" value="Genomic_DNA"/>
</dbReference>